<keyword evidence="1" id="KW-0472">Membrane</keyword>
<gene>
    <name evidence="3" type="ORF">NTJ_09129</name>
</gene>
<name>A0ABN7AXR1_9HEMI</name>
<dbReference type="Proteomes" id="UP001307889">
    <property type="component" value="Chromosome 7"/>
</dbReference>
<feature type="chain" id="PRO_5046454019" description="Protein quiver" evidence="2">
    <location>
        <begin position="20"/>
        <end position="184"/>
    </location>
</feature>
<accession>A0ABN7AXR1</accession>
<dbReference type="EMBL" id="AP028915">
    <property type="protein sequence ID" value="BES96319.1"/>
    <property type="molecule type" value="Genomic_DNA"/>
</dbReference>
<feature type="transmembrane region" description="Helical" evidence="1">
    <location>
        <begin position="163"/>
        <end position="181"/>
    </location>
</feature>
<evidence type="ECO:0000256" key="1">
    <source>
        <dbReference type="SAM" id="Phobius"/>
    </source>
</evidence>
<evidence type="ECO:0000256" key="2">
    <source>
        <dbReference type="SAM" id="SignalP"/>
    </source>
</evidence>
<keyword evidence="4" id="KW-1185">Reference proteome</keyword>
<proteinExistence type="predicted"/>
<reference evidence="3 4" key="1">
    <citation type="submission" date="2023-09" db="EMBL/GenBank/DDBJ databases">
        <title>Nesidiocoris tenuis whole genome shotgun sequence.</title>
        <authorList>
            <person name="Shibata T."/>
            <person name="Shimoda M."/>
            <person name="Kobayashi T."/>
            <person name="Uehara T."/>
        </authorList>
    </citation>
    <scope>NUCLEOTIDE SEQUENCE [LARGE SCALE GENOMIC DNA]</scope>
    <source>
        <strain evidence="3 4">Japan</strain>
    </source>
</reference>
<sequence>MAISLLLSMAIFENSVVSAHLYCYVCGASKSKLKTGSFYDDLGNPNYADYPGEPVNSSEAPFYPDEFDTVDGNVVHLRHGARQNGGECDQAKRSEACIRGSAHCIALVFPNETNLKPLLSCGHREIKCERIARKFVGPPTCRTCNTNLCDAIGEFPKSNASSLLFLLVGFGPVLLFLILFIDPS</sequence>
<keyword evidence="1" id="KW-1133">Transmembrane helix</keyword>
<evidence type="ECO:0000313" key="4">
    <source>
        <dbReference type="Proteomes" id="UP001307889"/>
    </source>
</evidence>
<feature type="signal peptide" evidence="2">
    <location>
        <begin position="1"/>
        <end position="19"/>
    </location>
</feature>
<protein>
    <recommendedName>
        <fullName evidence="5">Protein quiver</fullName>
    </recommendedName>
</protein>
<evidence type="ECO:0008006" key="5">
    <source>
        <dbReference type="Google" id="ProtNLM"/>
    </source>
</evidence>
<keyword evidence="2" id="KW-0732">Signal</keyword>
<keyword evidence="1" id="KW-0812">Transmembrane</keyword>
<evidence type="ECO:0000313" key="3">
    <source>
        <dbReference type="EMBL" id="BES96319.1"/>
    </source>
</evidence>
<organism evidence="3 4">
    <name type="scientific">Nesidiocoris tenuis</name>
    <dbReference type="NCBI Taxonomy" id="355587"/>
    <lineage>
        <taxon>Eukaryota</taxon>
        <taxon>Metazoa</taxon>
        <taxon>Ecdysozoa</taxon>
        <taxon>Arthropoda</taxon>
        <taxon>Hexapoda</taxon>
        <taxon>Insecta</taxon>
        <taxon>Pterygota</taxon>
        <taxon>Neoptera</taxon>
        <taxon>Paraneoptera</taxon>
        <taxon>Hemiptera</taxon>
        <taxon>Heteroptera</taxon>
        <taxon>Panheteroptera</taxon>
        <taxon>Cimicomorpha</taxon>
        <taxon>Miridae</taxon>
        <taxon>Dicyphina</taxon>
        <taxon>Nesidiocoris</taxon>
    </lineage>
</organism>